<evidence type="ECO:0000313" key="1">
    <source>
        <dbReference type="EMBL" id="GGK83469.1"/>
    </source>
</evidence>
<reference evidence="2" key="1">
    <citation type="journal article" date="2019" name="Int. J. Syst. Evol. Microbiol.">
        <title>The Global Catalogue of Microorganisms (GCM) 10K type strain sequencing project: providing services to taxonomists for standard genome sequencing and annotation.</title>
        <authorList>
            <consortium name="The Broad Institute Genomics Platform"/>
            <consortium name="The Broad Institute Genome Sequencing Center for Infectious Disease"/>
            <person name="Wu L."/>
            <person name="Ma J."/>
        </authorList>
    </citation>
    <scope>NUCLEOTIDE SEQUENCE [LARGE SCALE GENOMIC DNA]</scope>
    <source>
        <strain evidence="2">CGMCC 1.5362</strain>
    </source>
</reference>
<dbReference type="EMBL" id="BMLB01000008">
    <property type="protein sequence ID" value="GGK83469.1"/>
    <property type="molecule type" value="Genomic_DNA"/>
</dbReference>
<keyword evidence="2" id="KW-1185">Reference proteome</keyword>
<evidence type="ECO:0000313" key="2">
    <source>
        <dbReference type="Proteomes" id="UP000662111"/>
    </source>
</evidence>
<name>A0ABQ2FDM6_9MICO</name>
<accession>A0ABQ2FDM6</accession>
<gene>
    <name evidence="1" type="ORF">GCM10011509_34870</name>
</gene>
<protein>
    <submittedName>
        <fullName evidence="1">Uncharacterized protein</fullName>
    </submittedName>
</protein>
<proteinExistence type="predicted"/>
<sequence>MRTRAARLGTALPVMGLLTLTLLLADGGLRGVPVIRDHHAFRTACAGAGYEF</sequence>
<comment type="caution">
    <text evidence="1">The sequence shown here is derived from an EMBL/GenBank/DDBJ whole genome shotgun (WGS) entry which is preliminary data.</text>
</comment>
<organism evidence="1 2">
    <name type="scientific">Ornithinimicrobium pekingense</name>
    <dbReference type="NCBI Taxonomy" id="384677"/>
    <lineage>
        <taxon>Bacteria</taxon>
        <taxon>Bacillati</taxon>
        <taxon>Actinomycetota</taxon>
        <taxon>Actinomycetes</taxon>
        <taxon>Micrococcales</taxon>
        <taxon>Ornithinimicrobiaceae</taxon>
        <taxon>Ornithinimicrobium</taxon>
    </lineage>
</organism>
<dbReference type="Proteomes" id="UP000662111">
    <property type="component" value="Unassembled WGS sequence"/>
</dbReference>
<dbReference type="RefSeq" id="WP_156875631.1">
    <property type="nucleotide sequence ID" value="NZ_BMLB01000008.1"/>
</dbReference>